<dbReference type="SMART" id="SM00382">
    <property type="entry name" value="AAA"/>
    <property type="match status" value="1"/>
</dbReference>
<dbReference type="Pfam" id="PF01580">
    <property type="entry name" value="FtsK_SpoIIIE"/>
    <property type="match status" value="1"/>
</dbReference>
<dbReference type="AlphaFoldDB" id="X1C5E8"/>
<protein>
    <recommendedName>
        <fullName evidence="3">FtsK domain-containing protein</fullName>
    </recommendedName>
</protein>
<dbReference type="SUPFAM" id="SSF52540">
    <property type="entry name" value="P-loop containing nucleoside triphosphate hydrolases"/>
    <property type="match status" value="1"/>
</dbReference>
<dbReference type="PROSITE" id="PS50901">
    <property type="entry name" value="FTSK"/>
    <property type="match status" value="1"/>
</dbReference>
<proteinExistence type="predicted"/>
<dbReference type="PANTHER" id="PTHR22683">
    <property type="entry name" value="SPORULATION PROTEIN RELATED"/>
    <property type="match status" value="1"/>
</dbReference>
<dbReference type="InterPro" id="IPR050206">
    <property type="entry name" value="FtsK/SpoIIIE/SftA"/>
</dbReference>
<evidence type="ECO:0000259" key="3">
    <source>
        <dbReference type="PROSITE" id="PS50901"/>
    </source>
</evidence>
<feature type="domain" description="FtsK" evidence="3">
    <location>
        <begin position="20"/>
        <end position="208"/>
    </location>
</feature>
<dbReference type="InterPro" id="IPR002543">
    <property type="entry name" value="FtsK_dom"/>
</dbReference>
<comment type="caution">
    <text evidence="4">The sequence shown here is derived from an EMBL/GenBank/DDBJ whole genome shotgun (WGS) entry which is preliminary data.</text>
</comment>
<evidence type="ECO:0000256" key="2">
    <source>
        <dbReference type="ARBA" id="ARBA00022840"/>
    </source>
</evidence>
<organism evidence="4">
    <name type="scientific">marine sediment metagenome</name>
    <dbReference type="NCBI Taxonomy" id="412755"/>
    <lineage>
        <taxon>unclassified sequences</taxon>
        <taxon>metagenomes</taxon>
        <taxon>ecological metagenomes</taxon>
    </lineage>
</organism>
<sequence>FQKIVGKSKLCLALGKGAGGEAVAADLSRMPHLLIAGATGSGKTVCLNSIICCLLMHNTPNDVQFIMVDPKRVELTPFNSIPHLATPVIVDTNKALRTLRWLNQEMDKRYQKLATTGVRNIEVYNRSKPGEERLPYLILIIDELADLMMTGFDEVEHILCRLAQLARATGIHLIVATQRPSVDVVTGLIKANFPTRISFAVTSQVDSRTILDMGGAEKLLGRGDMLYMPTEAAKPKRLQGCFVSDAETERLVYFWGSQQREEAAQLKIEELVLSVTRRGGFPEDPLLDAARQLAQ</sequence>
<gene>
    <name evidence="4" type="ORF">S01H4_35554</name>
</gene>
<dbReference type="InterPro" id="IPR003593">
    <property type="entry name" value="AAA+_ATPase"/>
</dbReference>
<keyword evidence="2" id="KW-0067">ATP-binding</keyword>
<evidence type="ECO:0000256" key="1">
    <source>
        <dbReference type="ARBA" id="ARBA00022741"/>
    </source>
</evidence>
<feature type="non-terminal residue" evidence="4">
    <location>
        <position position="1"/>
    </location>
</feature>
<evidence type="ECO:0000313" key="4">
    <source>
        <dbReference type="EMBL" id="GAG79611.1"/>
    </source>
</evidence>
<feature type="non-terminal residue" evidence="4">
    <location>
        <position position="295"/>
    </location>
</feature>
<dbReference type="GO" id="GO:0003677">
    <property type="term" value="F:DNA binding"/>
    <property type="evidence" value="ECO:0007669"/>
    <property type="project" value="InterPro"/>
</dbReference>
<keyword evidence="1" id="KW-0547">Nucleotide-binding</keyword>
<accession>X1C5E8</accession>
<dbReference type="EMBL" id="BART01018917">
    <property type="protein sequence ID" value="GAG79611.1"/>
    <property type="molecule type" value="Genomic_DNA"/>
</dbReference>
<dbReference type="Gene3D" id="3.40.50.300">
    <property type="entry name" value="P-loop containing nucleotide triphosphate hydrolases"/>
    <property type="match status" value="1"/>
</dbReference>
<dbReference type="CDD" id="cd01127">
    <property type="entry name" value="TrwB_TraG_TraD_VirD4"/>
    <property type="match status" value="1"/>
</dbReference>
<name>X1C5E8_9ZZZZ</name>
<reference evidence="4" key="1">
    <citation type="journal article" date="2014" name="Front. Microbiol.">
        <title>High frequency of phylogenetically diverse reductive dehalogenase-homologous genes in deep subseafloor sedimentary metagenomes.</title>
        <authorList>
            <person name="Kawai M."/>
            <person name="Futagami T."/>
            <person name="Toyoda A."/>
            <person name="Takaki Y."/>
            <person name="Nishi S."/>
            <person name="Hori S."/>
            <person name="Arai W."/>
            <person name="Tsubouchi T."/>
            <person name="Morono Y."/>
            <person name="Uchiyama I."/>
            <person name="Ito T."/>
            <person name="Fujiyama A."/>
            <person name="Inagaki F."/>
            <person name="Takami H."/>
        </authorList>
    </citation>
    <scope>NUCLEOTIDE SEQUENCE</scope>
    <source>
        <strain evidence="4">Expedition CK06-06</strain>
    </source>
</reference>
<dbReference type="PANTHER" id="PTHR22683:SF41">
    <property type="entry name" value="DNA TRANSLOCASE FTSK"/>
    <property type="match status" value="1"/>
</dbReference>
<dbReference type="InterPro" id="IPR027417">
    <property type="entry name" value="P-loop_NTPase"/>
</dbReference>
<dbReference type="GO" id="GO:0005524">
    <property type="term" value="F:ATP binding"/>
    <property type="evidence" value="ECO:0007669"/>
    <property type="project" value="UniProtKB-KW"/>
</dbReference>